<keyword evidence="3" id="KW-1185">Reference proteome</keyword>
<dbReference type="Pfam" id="PF14108">
    <property type="entry name" value="ABA4-like"/>
    <property type="match status" value="1"/>
</dbReference>
<gene>
    <name evidence="2" type="ORF">ACFOPI_16315</name>
</gene>
<keyword evidence="1" id="KW-0812">Transmembrane</keyword>
<keyword evidence="1" id="KW-1133">Transmembrane helix</keyword>
<comment type="caution">
    <text evidence="2">The sequence shown here is derived from an EMBL/GenBank/DDBJ whole genome shotgun (WGS) entry which is preliminary data.</text>
</comment>
<feature type="transmembrane region" description="Helical" evidence="1">
    <location>
        <begin position="78"/>
        <end position="99"/>
    </location>
</feature>
<protein>
    <submittedName>
        <fullName evidence="2">Abscisic acid-deficient protein Aba4 family protein</fullName>
    </submittedName>
</protein>
<name>A0ABV7W9W9_9BURK</name>
<organism evidence="2 3">
    <name type="scientific">Hydrogenophaga luteola</name>
    <dbReference type="NCBI Taxonomy" id="1591122"/>
    <lineage>
        <taxon>Bacteria</taxon>
        <taxon>Pseudomonadati</taxon>
        <taxon>Pseudomonadota</taxon>
        <taxon>Betaproteobacteria</taxon>
        <taxon>Burkholderiales</taxon>
        <taxon>Comamonadaceae</taxon>
        <taxon>Hydrogenophaga</taxon>
    </lineage>
</organism>
<sequence>MSPDTVFSLCNALALLAWIALIASPAHAPWSARARWLSGRAVPVLLSAVYALMLLTHWRGEGGFGSPAEVRALFDVPGVLVAGWVHYLAFDLFVGSWIAAEAARLGWPHALLVPLLVLCFLFGPLGVLAFALVRSVRRSAVPSTTGVAP</sequence>
<evidence type="ECO:0000256" key="1">
    <source>
        <dbReference type="SAM" id="Phobius"/>
    </source>
</evidence>
<feature type="transmembrane region" description="Helical" evidence="1">
    <location>
        <begin position="37"/>
        <end position="58"/>
    </location>
</feature>
<dbReference type="InterPro" id="IPR025461">
    <property type="entry name" value="ABA4-like"/>
</dbReference>
<dbReference type="EMBL" id="JBHRXX010000007">
    <property type="protein sequence ID" value="MFC3685168.1"/>
    <property type="molecule type" value="Genomic_DNA"/>
</dbReference>
<keyword evidence="1" id="KW-0472">Membrane</keyword>
<reference evidence="3" key="1">
    <citation type="journal article" date="2019" name="Int. J. Syst. Evol. Microbiol.">
        <title>The Global Catalogue of Microorganisms (GCM) 10K type strain sequencing project: providing services to taxonomists for standard genome sequencing and annotation.</title>
        <authorList>
            <consortium name="The Broad Institute Genomics Platform"/>
            <consortium name="The Broad Institute Genome Sequencing Center for Infectious Disease"/>
            <person name="Wu L."/>
            <person name="Ma J."/>
        </authorList>
    </citation>
    <scope>NUCLEOTIDE SEQUENCE [LARGE SCALE GENOMIC DNA]</scope>
    <source>
        <strain evidence="3">KCTC 42501</strain>
    </source>
</reference>
<evidence type="ECO:0000313" key="3">
    <source>
        <dbReference type="Proteomes" id="UP001595729"/>
    </source>
</evidence>
<feature type="transmembrane region" description="Helical" evidence="1">
    <location>
        <begin position="111"/>
        <end position="133"/>
    </location>
</feature>
<evidence type="ECO:0000313" key="2">
    <source>
        <dbReference type="EMBL" id="MFC3685168.1"/>
    </source>
</evidence>
<proteinExistence type="predicted"/>
<accession>A0ABV7W9W9</accession>
<feature type="transmembrane region" description="Helical" evidence="1">
    <location>
        <begin position="6"/>
        <end position="25"/>
    </location>
</feature>
<dbReference type="RefSeq" id="WP_382175953.1">
    <property type="nucleotide sequence ID" value="NZ_JBHRXX010000007.1"/>
</dbReference>
<dbReference type="Proteomes" id="UP001595729">
    <property type="component" value="Unassembled WGS sequence"/>
</dbReference>